<dbReference type="EMBL" id="QRYW01000050">
    <property type="protein sequence ID" value="RGV19432.1"/>
    <property type="molecule type" value="Genomic_DNA"/>
</dbReference>
<dbReference type="Proteomes" id="UP001212263">
    <property type="component" value="Unassembled WGS sequence"/>
</dbReference>
<dbReference type="EMBL" id="JAKNDN010000016">
    <property type="protein sequence ID" value="MCG4960099.1"/>
    <property type="molecule type" value="Genomic_DNA"/>
</dbReference>
<organism evidence="4 6">
    <name type="scientific">Odoribacter splanchnicus</name>
    <dbReference type="NCBI Taxonomy" id="28118"/>
    <lineage>
        <taxon>Bacteria</taxon>
        <taxon>Pseudomonadati</taxon>
        <taxon>Bacteroidota</taxon>
        <taxon>Bacteroidia</taxon>
        <taxon>Bacteroidales</taxon>
        <taxon>Odoribacteraceae</taxon>
        <taxon>Odoribacter</taxon>
    </lineage>
</organism>
<evidence type="ECO:0000313" key="6">
    <source>
        <dbReference type="Proteomes" id="UP000284434"/>
    </source>
</evidence>
<reference evidence="5 6" key="1">
    <citation type="submission" date="2018-08" db="EMBL/GenBank/DDBJ databases">
        <title>A genome reference for cultivated species of the human gut microbiota.</title>
        <authorList>
            <person name="Zou Y."/>
            <person name="Xue W."/>
            <person name="Luo G."/>
        </authorList>
    </citation>
    <scope>NUCLEOTIDE SEQUENCE [LARGE SCALE GENOMIC DNA]</scope>
    <source>
        <strain evidence="3 5">AF14-6AC</strain>
        <strain evidence="4 6">OF03-11</strain>
    </source>
</reference>
<gene>
    <name evidence="3" type="ORF">DWW24_18345</name>
    <name evidence="4" type="ORF">DXA53_17665</name>
    <name evidence="1" type="ORF">L0P03_09585</name>
    <name evidence="2" type="ORF">PN645_12230</name>
</gene>
<evidence type="ECO:0000313" key="3">
    <source>
        <dbReference type="EMBL" id="RGV19432.1"/>
    </source>
</evidence>
<proteinExistence type="predicted"/>
<evidence type="ECO:0000313" key="2">
    <source>
        <dbReference type="EMBL" id="MDB9223770.1"/>
    </source>
</evidence>
<dbReference type="Proteomes" id="UP000283426">
    <property type="component" value="Unassembled WGS sequence"/>
</dbReference>
<evidence type="ECO:0000313" key="4">
    <source>
        <dbReference type="EMBL" id="RGY03789.1"/>
    </source>
</evidence>
<dbReference type="AlphaFoldDB" id="A0A413I7F6"/>
<accession>A0A413I7F6</accession>
<evidence type="ECO:0000313" key="1">
    <source>
        <dbReference type="EMBL" id="MCG4960099.1"/>
    </source>
</evidence>
<dbReference type="Proteomes" id="UP000284434">
    <property type="component" value="Unassembled WGS sequence"/>
</dbReference>
<reference evidence="2" key="3">
    <citation type="submission" date="2023-01" db="EMBL/GenBank/DDBJ databases">
        <title>Human gut microbiome strain richness.</title>
        <authorList>
            <person name="Chen-Liaw A."/>
        </authorList>
    </citation>
    <scope>NUCLEOTIDE SEQUENCE</scope>
    <source>
        <strain evidence="2">RTP21484st1_B7_RTP21484_190118</strain>
    </source>
</reference>
<reference evidence="1" key="2">
    <citation type="submission" date="2022-01" db="EMBL/GenBank/DDBJ databases">
        <title>Collection of gut derived symbiotic bacterial strains cultured from healthy donors.</title>
        <authorList>
            <person name="Lin H."/>
            <person name="Kohout C."/>
            <person name="Waligurski E."/>
            <person name="Pamer E.G."/>
        </authorList>
    </citation>
    <scope>NUCLEOTIDE SEQUENCE</scope>
    <source>
        <strain evidence="1">DFI.1.149</strain>
    </source>
</reference>
<comment type="caution">
    <text evidence="4">The sequence shown here is derived from an EMBL/GenBank/DDBJ whole genome shotgun (WGS) entry which is preliminary data.</text>
</comment>
<dbReference type="EMBL" id="QSCO01000032">
    <property type="protein sequence ID" value="RGY03789.1"/>
    <property type="molecule type" value="Genomic_DNA"/>
</dbReference>
<evidence type="ECO:0000313" key="5">
    <source>
        <dbReference type="Proteomes" id="UP000283426"/>
    </source>
</evidence>
<dbReference type="EMBL" id="JAQMRD010000015">
    <property type="protein sequence ID" value="MDB9223770.1"/>
    <property type="molecule type" value="Genomic_DNA"/>
</dbReference>
<dbReference type="RefSeq" id="WP_118104825.1">
    <property type="nucleotide sequence ID" value="NZ_JABWDG010000014.1"/>
</dbReference>
<name>A0A413I7F6_9BACT</name>
<protein>
    <submittedName>
        <fullName evidence="4">Uncharacterized protein</fullName>
    </submittedName>
</protein>
<dbReference type="Proteomes" id="UP001199750">
    <property type="component" value="Unassembled WGS sequence"/>
</dbReference>
<sequence>MFNISFLLLKEIDNPAAKEYIQLKKYLGIPALTEELDKFLKIMGSQTLASSNTGLLDLEILLKWEPKLEI</sequence>